<dbReference type="InterPro" id="IPR046335">
    <property type="entry name" value="LacI/GalR-like_sensor"/>
</dbReference>
<keyword evidence="1" id="KW-0805">Transcription regulation</keyword>
<proteinExistence type="predicted"/>
<evidence type="ECO:0000259" key="4">
    <source>
        <dbReference type="PROSITE" id="PS50932"/>
    </source>
</evidence>
<dbReference type="AlphaFoldDB" id="A0A0B5QTA1"/>
<dbReference type="SUPFAM" id="SSF47413">
    <property type="entry name" value="lambda repressor-like DNA-binding domains"/>
    <property type="match status" value="1"/>
</dbReference>
<dbReference type="EMBL" id="LZZI01000125">
    <property type="protein sequence ID" value="OOM56487.1"/>
    <property type="molecule type" value="Genomic_DNA"/>
</dbReference>
<dbReference type="GO" id="GO:0000976">
    <property type="term" value="F:transcription cis-regulatory region binding"/>
    <property type="evidence" value="ECO:0007669"/>
    <property type="project" value="TreeGrafter"/>
</dbReference>
<dbReference type="InterPro" id="IPR010982">
    <property type="entry name" value="Lambda_DNA-bd_dom_sf"/>
</dbReference>
<gene>
    <name evidence="6" type="primary">ccpA_7</name>
    <name evidence="6" type="ORF">CLBCK_43320</name>
    <name evidence="5" type="ORF">LF65_04958</name>
</gene>
<dbReference type="OrthoDB" id="9789891at2"/>
<dbReference type="Pfam" id="PF13377">
    <property type="entry name" value="Peripla_BP_3"/>
    <property type="match status" value="1"/>
</dbReference>
<dbReference type="CDD" id="cd01392">
    <property type="entry name" value="HTH_LacI"/>
    <property type="match status" value="1"/>
</dbReference>
<organism evidence="5 7">
    <name type="scientific">Clostridium beijerinckii</name>
    <name type="common">Clostridium MP</name>
    <dbReference type="NCBI Taxonomy" id="1520"/>
    <lineage>
        <taxon>Bacteria</taxon>
        <taxon>Bacillati</taxon>
        <taxon>Bacillota</taxon>
        <taxon>Clostridia</taxon>
        <taxon>Eubacteriales</taxon>
        <taxon>Clostridiaceae</taxon>
        <taxon>Clostridium</taxon>
    </lineage>
</organism>
<feature type="domain" description="HTH lacI-type" evidence="4">
    <location>
        <begin position="3"/>
        <end position="57"/>
    </location>
</feature>
<dbReference type="RefSeq" id="WP_041899923.1">
    <property type="nucleotide sequence ID" value="NZ_CP010086.2"/>
</dbReference>
<evidence type="ECO:0000256" key="3">
    <source>
        <dbReference type="ARBA" id="ARBA00023163"/>
    </source>
</evidence>
<name>A0A0B5QTA1_CLOBE</name>
<evidence type="ECO:0000256" key="2">
    <source>
        <dbReference type="ARBA" id="ARBA00023125"/>
    </source>
</evidence>
<dbReference type="PANTHER" id="PTHR30146:SF109">
    <property type="entry name" value="HTH-TYPE TRANSCRIPTIONAL REGULATOR GALS"/>
    <property type="match status" value="1"/>
</dbReference>
<dbReference type="STRING" id="1520.LF65_04958"/>
<dbReference type="Gene3D" id="3.40.50.2300">
    <property type="match status" value="2"/>
</dbReference>
<evidence type="ECO:0000313" key="6">
    <source>
        <dbReference type="EMBL" id="OOM56487.1"/>
    </source>
</evidence>
<dbReference type="PRINTS" id="PR00036">
    <property type="entry name" value="HTHLACI"/>
</dbReference>
<evidence type="ECO:0000313" key="8">
    <source>
        <dbReference type="Proteomes" id="UP000190973"/>
    </source>
</evidence>
<keyword evidence="3" id="KW-0804">Transcription</keyword>
<dbReference type="EMBL" id="CP010086">
    <property type="protein sequence ID" value="AJH01487.1"/>
    <property type="molecule type" value="Genomic_DNA"/>
</dbReference>
<evidence type="ECO:0000313" key="5">
    <source>
        <dbReference type="EMBL" id="AJH01487.1"/>
    </source>
</evidence>
<dbReference type="SMART" id="SM00354">
    <property type="entry name" value="HTH_LACI"/>
    <property type="match status" value="1"/>
</dbReference>
<dbReference type="InterPro" id="IPR028082">
    <property type="entry name" value="Peripla_BP_I"/>
</dbReference>
<dbReference type="PANTHER" id="PTHR30146">
    <property type="entry name" value="LACI-RELATED TRANSCRIPTIONAL REPRESSOR"/>
    <property type="match status" value="1"/>
</dbReference>
<dbReference type="Proteomes" id="UP000031866">
    <property type="component" value="Chromosome"/>
</dbReference>
<reference evidence="6 8" key="3">
    <citation type="submission" date="2016-05" db="EMBL/GenBank/DDBJ databases">
        <title>Microbial solvent formation.</title>
        <authorList>
            <person name="Poehlein A."/>
            <person name="Montoya Solano J.D."/>
            <person name="Flitsch S."/>
            <person name="Krabben P."/>
            <person name="Duerre P."/>
            <person name="Daniel R."/>
        </authorList>
    </citation>
    <scope>NUCLEOTIDE SEQUENCE [LARGE SCALE GENOMIC DNA]</scope>
    <source>
        <strain evidence="6 8">DSM 53</strain>
    </source>
</reference>
<dbReference type="PROSITE" id="PS50932">
    <property type="entry name" value="HTH_LACI_2"/>
    <property type="match status" value="1"/>
</dbReference>
<dbReference type="PROSITE" id="PS00356">
    <property type="entry name" value="HTH_LACI_1"/>
    <property type="match status" value="1"/>
</dbReference>
<evidence type="ECO:0000313" key="7">
    <source>
        <dbReference type="Proteomes" id="UP000031866"/>
    </source>
</evidence>
<dbReference type="InterPro" id="IPR000843">
    <property type="entry name" value="HTH_LacI"/>
</dbReference>
<dbReference type="Pfam" id="PF00356">
    <property type="entry name" value="LacI"/>
    <property type="match status" value="1"/>
</dbReference>
<dbReference type="CDD" id="cd06267">
    <property type="entry name" value="PBP1_LacI_sugar_binding-like"/>
    <property type="match status" value="1"/>
</dbReference>
<protein>
    <submittedName>
        <fullName evidence="6">Catabolite control protein A</fullName>
    </submittedName>
    <submittedName>
        <fullName evidence="5">LacI family transcriptional regulator</fullName>
    </submittedName>
</protein>
<dbReference type="Proteomes" id="UP000190973">
    <property type="component" value="Unassembled WGS sequence"/>
</dbReference>
<accession>A0A0B5QTA1</accession>
<reference evidence="7" key="1">
    <citation type="submission" date="2014-12" db="EMBL/GenBank/DDBJ databases">
        <title>Genome sequence of Clostridium beijerinckii strain 59B.</title>
        <authorList>
            <person name="Little G.T."/>
            <person name="Minton N.P."/>
        </authorList>
    </citation>
    <scope>NUCLEOTIDE SEQUENCE [LARGE SCALE GENOMIC DNA]</scope>
    <source>
        <strain evidence="7">59B</strain>
    </source>
</reference>
<sequence length="337" mass="37187">MKLTIVDVAKKANVSVATVSRVMNGNYPVKEETRKRVLEVIEELKYIPNMQARELTKQKSATIGVVVPSINNMFFPEVINGIESSLKANNLSLVLACSNNDSEEEKLCVNNLLSRNVSGIIVIDPNTDNIKSKFFHNISKQTPIVFVNGHSVSTNISSVVNDEAMGASMALNYLLEKNHKDILFVRGKDSYSYDVKEKVYTEIMDDLNNFNPQNIINIGNGNSSETVDNTVNIFLNVLKASTATAVLACNDLMAVGVLNACKKLNIDVPDKLSIMGFDNIDLSKFVEPKLTTIDQNMFLLGSNAATLLLEKIECDNSCSKRIILMNTLIERDTVTAI</sequence>
<dbReference type="SUPFAM" id="SSF53822">
    <property type="entry name" value="Periplasmic binding protein-like I"/>
    <property type="match status" value="1"/>
</dbReference>
<dbReference type="GO" id="GO:0003700">
    <property type="term" value="F:DNA-binding transcription factor activity"/>
    <property type="evidence" value="ECO:0007669"/>
    <property type="project" value="TreeGrafter"/>
</dbReference>
<keyword evidence="2" id="KW-0238">DNA-binding</keyword>
<reference evidence="5" key="2">
    <citation type="submission" date="2016-02" db="EMBL/GenBank/DDBJ databases">
        <title>Genome sequence of Clostridium beijerinckii strain 59B.</title>
        <authorList>
            <person name="Little G.T."/>
            <person name="Minton N.P."/>
        </authorList>
    </citation>
    <scope>NUCLEOTIDE SEQUENCE</scope>
    <source>
        <strain evidence="5">NCIMB 14988</strain>
    </source>
</reference>
<evidence type="ECO:0000256" key="1">
    <source>
        <dbReference type="ARBA" id="ARBA00023015"/>
    </source>
</evidence>
<dbReference type="Gene3D" id="1.10.260.40">
    <property type="entry name" value="lambda repressor-like DNA-binding domains"/>
    <property type="match status" value="1"/>
</dbReference>
<dbReference type="KEGG" id="cbei:LF65_04958"/>